<gene>
    <name evidence="1" type="ORF">GW15_0205550</name>
</gene>
<sequence length="42" mass="4349">MAADHAAAHILAGEAIAAAKRLPRSTAALALQQYKGRPPALR</sequence>
<organism evidence="1 2">
    <name type="scientific">Xanthomonas axonopodis pv. vasculorum</name>
    <dbReference type="NCBI Taxonomy" id="325777"/>
    <lineage>
        <taxon>Bacteria</taxon>
        <taxon>Pseudomonadati</taxon>
        <taxon>Pseudomonadota</taxon>
        <taxon>Gammaproteobacteria</taxon>
        <taxon>Lysobacterales</taxon>
        <taxon>Lysobacteraceae</taxon>
        <taxon>Xanthomonas</taxon>
    </lineage>
</organism>
<accession>A0A098Q4R6</accession>
<dbReference type="Proteomes" id="UP000028012">
    <property type="component" value="Unassembled WGS sequence"/>
</dbReference>
<protein>
    <submittedName>
        <fullName evidence="1">Uncharacterized protein</fullName>
    </submittedName>
</protein>
<evidence type="ECO:0000313" key="2">
    <source>
        <dbReference type="Proteomes" id="UP000028012"/>
    </source>
</evidence>
<dbReference type="STRING" id="325777.GW15_0205550"/>
<dbReference type="EMBL" id="JPHD02000047">
    <property type="protein sequence ID" value="KGE52952.1"/>
    <property type="molecule type" value="Genomic_DNA"/>
</dbReference>
<dbReference type="HOGENOM" id="CLU_3259812_0_0_6"/>
<reference evidence="1 2" key="1">
    <citation type="submission" date="2014-09" db="EMBL/GenBank/DDBJ databases">
        <title>A draft genome sequence for Xanthomonas axonopodis pv. vasculorum NCPPB 900.</title>
        <authorList>
            <person name="Harrison J."/>
            <person name="Studholme D.J."/>
        </authorList>
    </citation>
    <scope>NUCLEOTIDE SEQUENCE [LARGE SCALE GENOMIC DNA]</scope>
    <source>
        <strain evidence="1 2">NCPPB 900</strain>
    </source>
</reference>
<name>A0A098Q4R6_9XANT</name>
<comment type="caution">
    <text evidence="1">The sequence shown here is derived from an EMBL/GenBank/DDBJ whole genome shotgun (WGS) entry which is preliminary data.</text>
</comment>
<evidence type="ECO:0000313" key="1">
    <source>
        <dbReference type="EMBL" id="KGE52952.1"/>
    </source>
</evidence>
<dbReference type="AlphaFoldDB" id="A0A098Q4R6"/>
<proteinExistence type="predicted"/>